<keyword evidence="6" id="KW-0949">S-adenosyl-L-methionine</keyword>
<evidence type="ECO:0000256" key="14">
    <source>
        <dbReference type="ARBA" id="ARBA00032796"/>
    </source>
</evidence>
<evidence type="ECO:0000256" key="13">
    <source>
        <dbReference type="ARBA" id="ARBA00031609"/>
    </source>
</evidence>
<evidence type="ECO:0000256" key="8">
    <source>
        <dbReference type="ARBA" id="ARBA00022946"/>
    </source>
</evidence>
<evidence type="ECO:0000256" key="11">
    <source>
        <dbReference type="ARBA" id="ARBA00023163"/>
    </source>
</evidence>
<dbReference type="GO" id="GO:0005759">
    <property type="term" value="C:mitochondrial matrix"/>
    <property type="evidence" value="ECO:0007669"/>
    <property type="project" value="TreeGrafter"/>
</dbReference>
<protein>
    <recommendedName>
        <fullName evidence="2">Dimethyladenosine transferase 2, mitochondrial</fullName>
    </recommendedName>
    <alternativeName>
        <fullName evidence="12">Mitochondrial 12S rRNA dimethylase 2</fullName>
    </alternativeName>
    <alternativeName>
        <fullName evidence="13">Mitochondrial transcription factor B2</fullName>
    </alternativeName>
    <alternativeName>
        <fullName evidence="14">S-adenosylmethionine-6-N', N'-adenosyl(rRNA) dimethyltransferase 2</fullName>
    </alternativeName>
</protein>
<keyword evidence="3" id="KW-0698">rRNA processing</keyword>
<gene>
    <name evidence="16" type="primary">mtTFB2</name>
    <name evidence="16" type="ORF">CM83_60904</name>
    <name evidence="18" type="ORF">g.56416</name>
</gene>
<accession>A0A0A9W2A9</accession>
<evidence type="ECO:0000313" key="16">
    <source>
        <dbReference type="EMBL" id="JAG01551.1"/>
    </source>
</evidence>
<keyword evidence="7" id="KW-0694">RNA-binding</keyword>
<dbReference type="PANTHER" id="PTHR11727:SF13">
    <property type="entry name" value="DIMETHYLADENOSINE TRANSFERASE 2, MITOCHONDRIAL"/>
    <property type="match status" value="1"/>
</dbReference>
<dbReference type="GO" id="GO:0003723">
    <property type="term" value="F:RNA binding"/>
    <property type="evidence" value="ECO:0007669"/>
    <property type="project" value="UniProtKB-KW"/>
</dbReference>
<dbReference type="SUPFAM" id="SSF53335">
    <property type="entry name" value="S-adenosyl-L-methionine-dependent methyltransferases"/>
    <property type="match status" value="1"/>
</dbReference>
<proteinExistence type="predicted"/>
<evidence type="ECO:0000256" key="12">
    <source>
        <dbReference type="ARBA" id="ARBA00029708"/>
    </source>
</evidence>
<evidence type="ECO:0000256" key="3">
    <source>
        <dbReference type="ARBA" id="ARBA00022552"/>
    </source>
</evidence>
<dbReference type="GO" id="GO:0034246">
    <property type="term" value="F:mitochondrial transcription factor activity"/>
    <property type="evidence" value="ECO:0007669"/>
    <property type="project" value="TreeGrafter"/>
</dbReference>
<dbReference type="GO" id="GO:0000179">
    <property type="term" value="F:rRNA (adenine-N6,N6-)-dimethyltransferase activity"/>
    <property type="evidence" value="ECO:0007669"/>
    <property type="project" value="TreeGrafter"/>
</dbReference>
<evidence type="ECO:0000256" key="15">
    <source>
        <dbReference type="SAM" id="MobiDB-lite"/>
    </source>
</evidence>
<reference evidence="16" key="1">
    <citation type="journal article" date="2014" name="PLoS ONE">
        <title>Transcriptome-Based Identification of ABC Transporters in the Western Tarnished Plant Bug Lygus hesperus.</title>
        <authorList>
            <person name="Hull J.J."/>
            <person name="Chaney K."/>
            <person name="Geib S.M."/>
            <person name="Fabrick J.A."/>
            <person name="Brent C.S."/>
            <person name="Walsh D."/>
            <person name="Lavine L.C."/>
        </authorList>
    </citation>
    <scope>NUCLEOTIDE SEQUENCE</scope>
</reference>
<dbReference type="PANTHER" id="PTHR11727">
    <property type="entry name" value="DIMETHYLADENOSINE TRANSFERASE"/>
    <property type="match status" value="1"/>
</dbReference>
<keyword evidence="5 16" id="KW-0808">Transferase</keyword>
<reference evidence="17" key="3">
    <citation type="submission" date="2014-09" db="EMBL/GenBank/DDBJ databases">
        <authorList>
            <person name="Magalhaes I.L.F."/>
            <person name="Oliveira U."/>
            <person name="Santos F.R."/>
            <person name="Vidigal T.H.D.A."/>
            <person name="Brescovit A.D."/>
            <person name="Santos A.J."/>
        </authorList>
    </citation>
    <scope>NUCLEOTIDE SEQUENCE</scope>
</reference>
<dbReference type="EMBL" id="GBRD01012169">
    <property type="protein sequence ID" value="JAG53655.1"/>
    <property type="molecule type" value="Transcribed_RNA"/>
</dbReference>
<dbReference type="PIRSF" id="PIRSF027833">
    <property type="entry name" value="MtTFB2"/>
    <property type="match status" value="1"/>
</dbReference>
<evidence type="ECO:0000256" key="6">
    <source>
        <dbReference type="ARBA" id="ARBA00022691"/>
    </source>
</evidence>
<evidence type="ECO:0000256" key="5">
    <source>
        <dbReference type="ARBA" id="ARBA00022679"/>
    </source>
</evidence>
<dbReference type="GO" id="GO:0006391">
    <property type="term" value="P:transcription initiation at mitochondrial promoter"/>
    <property type="evidence" value="ECO:0007669"/>
    <property type="project" value="TreeGrafter"/>
</dbReference>
<name>A0A0A9W2A9_LYGHE</name>
<dbReference type="InterPro" id="IPR001737">
    <property type="entry name" value="KsgA/Erm"/>
</dbReference>
<feature type="compositionally biased region" description="Polar residues" evidence="15">
    <location>
        <begin position="398"/>
        <end position="414"/>
    </location>
</feature>
<evidence type="ECO:0000313" key="17">
    <source>
        <dbReference type="EMBL" id="JAG53655.1"/>
    </source>
</evidence>
<evidence type="ECO:0000256" key="9">
    <source>
        <dbReference type="ARBA" id="ARBA00023015"/>
    </source>
</evidence>
<evidence type="ECO:0000313" key="18">
    <source>
        <dbReference type="EMBL" id="JAQ07633.1"/>
    </source>
</evidence>
<evidence type="ECO:0000256" key="1">
    <source>
        <dbReference type="ARBA" id="ARBA00004173"/>
    </source>
</evidence>
<evidence type="ECO:0000256" key="7">
    <source>
        <dbReference type="ARBA" id="ARBA00022884"/>
    </source>
</evidence>
<dbReference type="InterPro" id="IPR029063">
    <property type="entry name" value="SAM-dependent_MTases_sf"/>
</dbReference>
<organism evidence="16">
    <name type="scientific">Lygus hesperus</name>
    <name type="common">Western plant bug</name>
    <dbReference type="NCBI Taxonomy" id="30085"/>
    <lineage>
        <taxon>Eukaryota</taxon>
        <taxon>Metazoa</taxon>
        <taxon>Ecdysozoa</taxon>
        <taxon>Arthropoda</taxon>
        <taxon>Hexapoda</taxon>
        <taxon>Insecta</taxon>
        <taxon>Pterygota</taxon>
        <taxon>Neoptera</taxon>
        <taxon>Paraneoptera</taxon>
        <taxon>Hemiptera</taxon>
        <taxon>Heteroptera</taxon>
        <taxon>Panheteroptera</taxon>
        <taxon>Cimicomorpha</taxon>
        <taxon>Miridae</taxon>
        <taxon>Mirini</taxon>
        <taxon>Lygus</taxon>
    </lineage>
</organism>
<reference evidence="16" key="2">
    <citation type="submission" date="2014-07" db="EMBL/GenBank/DDBJ databases">
        <authorList>
            <person name="Hull J."/>
        </authorList>
    </citation>
    <scope>NUCLEOTIDE SEQUENCE</scope>
</reference>
<evidence type="ECO:0000256" key="2">
    <source>
        <dbReference type="ARBA" id="ARBA00018369"/>
    </source>
</evidence>
<sequence length="414" mass="47080">MWSVAIMVTRRLASTVEATKPALVRSRRKASVTQQIVDYFQTSELFMTHYSSINPTLLKKRSAVPSGVYCMSESAAETVFSSIKGHLNPDTPIIELYPGLGILTSHLLTLNPKRILAYESDSYFKSVMDSIALENLDVLQVHKAHFMRLWSDDHKDKLDGGDRVAKLISGVEKKEWESDPVAQIIGVAANPRYFQFFVNCVAFQCGIMSYGRMELYLTVPPEIFWNINCEAASLPMMYSKYLLFNIFFDYELLCEVDGKCFVPWFKRDGKTAFLKDFEVNRENFCVMKAVPKRDLLKVVPPHLLTSLWFFTYQGTTTTRNKVIPYLEKWVPDCGPLFISKGLTVFTDFRDLKCHELLDVFLTFVSLPGFEDSTFHAALESFLYKSEDEGLDDEMDLATSGSSGSENVATENVEK</sequence>
<reference evidence="18" key="4">
    <citation type="journal article" date="2016" name="Gigascience">
        <title>De novo construction of an expanded transcriptome assembly for the western tarnished plant bug, Lygus hesperus.</title>
        <authorList>
            <person name="Tassone E.E."/>
            <person name="Geib S.M."/>
            <person name="Hall B."/>
            <person name="Fabrick J.A."/>
            <person name="Brent C.S."/>
            <person name="Hull J.J."/>
        </authorList>
    </citation>
    <scope>NUCLEOTIDE SEQUENCE</scope>
</reference>
<feature type="region of interest" description="Disordered" evidence="15">
    <location>
        <begin position="392"/>
        <end position="414"/>
    </location>
</feature>
<keyword evidence="8" id="KW-0809">Transit peptide</keyword>
<dbReference type="AlphaFoldDB" id="A0A0A9W2A9"/>
<evidence type="ECO:0000256" key="4">
    <source>
        <dbReference type="ARBA" id="ARBA00022603"/>
    </source>
</evidence>
<dbReference type="EMBL" id="GBHO01042053">
    <property type="protein sequence ID" value="JAG01551.1"/>
    <property type="molecule type" value="Transcribed_RNA"/>
</dbReference>
<keyword evidence="11" id="KW-0804">Transcription</keyword>
<keyword evidence="4" id="KW-0489">Methyltransferase</keyword>
<dbReference type="EMBL" id="GDHC01010996">
    <property type="protein sequence ID" value="JAQ07633.1"/>
    <property type="molecule type" value="Transcribed_RNA"/>
</dbReference>
<evidence type="ECO:0000256" key="10">
    <source>
        <dbReference type="ARBA" id="ARBA00023128"/>
    </source>
</evidence>
<keyword evidence="9" id="KW-0805">Transcription regulation</keyword>
<comment type="subcellular location">
    <subcellularLocation>
        <location evidence="1">Mitochondrion</location>
    </subcellularLocation>
</comment>
<keyword evidence="10" id="KW-0496">Mitochondrion</keyword>
<dbReference type="Gene3D" id="3.40.50.150">
    <property type="entry name" value="Vaccinia Virus protein VP39"/>
    <property type="match status" value="1"/>
</dbReference>